<evidence type="ECO:0000256" key="1">
    <source>
        <dbReference type="SAM" id="MobiDB-lite"/>
    </source>
</evidence>
<evidence type="ECO:0000313" key="2">
    <source>
        <dbReference type="EMBL" id="PIO34369.1"/>
    </source>
</evidence>
<feature type="compositionally biased region" description="Basic residues" evidence="1">
    <location>
        <begin position="16"/>
        <end position="27"/>
    </location>
</feature>
<protein>
    <submittedName>
        <fullName evidence="2">Uncharacterized protein</fullName>
    </submittedName>
</protein>
<feature type="region of interest" description="Disordered" evidence="1">
    <location>
        <begin position="143"/>
        <end position="183"/>
    </location>
</feature>
<evidence type="ECO:0000313" key="3">
    <source>
        <dbReference type="Proteomes" id="UP000228934"/>
    </source>
</evidence>
<dbReference type="EMBL" id="KV927441">
    <property type="protein sequence ID" value="PIO34369.1"/>
    <property type="molecule type" value="Genomic_DNA"/>
</dbReference>
<reference evidence="3" key="1">
    <citation type="journal article" date="2017" name="Nat. Commun.">
        <title>The North American bullfrog draft genome provides insight into hormonal regulation of long noncoding RNA.</title>
        <authorList>
            <person name="Hammond S.A."/>
            <person name="Warren R.L."/>
            <person name="Vandervalk B.P."/>
            <person name="Kucuk E."/>
            <person name="Khan H."/>
            <person name="Gibb E.A."/>
            <person name="Pandoh P."/>
            <person name="Kirk H."/>
            <person name="Zhao Y."/>
            <person name="Jones M."/>
            <person name="Mungall A.J."/>
            <person name="Coope R."/>
            <person name="Pleasance S."/>
            <person name="Moore R.A."/>
            <person name="Holt R.A."/>
            <person name="Round J.M."/>
            <person name="Ohora S."/>
            <person name="Walle B.V."/>
            <person name="Veldhoen N."/>
            <person name="Helbing C.C."/>
            <person name="Birol I."/>
        </authorList>
    </citation>
    <scope>NUCLEOTIDE SEQUENCE [LARGE SCALE GENOMIC DNA]</scope>
</reference>
<dbReference type="AlphaFoldDB" id="A0A2G9S2I5"/>
<proteinExistence type="predicted"/>
<accession>A0A2G9S2I5</accession>
<name>A0A2G9S2I5_AQUCT</name>
<gene>
    <name evidence="2" type="ORF">AB205_0048570</name>
</gene>
<keyword evidence="3" id="KW-1185">Reference proteome</keyword>
<sequence>MLCLCVNYPQYMEDRRKRKKHKSKKSKSSSVAHGILGTMQTSHHHNGKKSSLTENTFDAPHLPTAAKKRKKRPPSKLILPSARHGAGDTSHSFSRDPKPEPSANTLRAMYGAAGEGMLHQSGLAGLTIPRYHPLHATSASRIQGPTFGDDLSGYEPQQQHFSLLDDPMMPANSSSSGDELDRP</sequence>
<organism evidence="2 3">
    <name type="scientific">Aquarana catesbeiana</name>
    <name type="common">American bullfrog</name>
    <name type="synonym">Rana catesbeiana</name>
    <dbReference type="NCBI Taxonomy" id="8400"/>
    <lineage>
        <taxon>Eukaryota</taxon>
        <taxon>Metazoa</taxon>
        <taxon>Chordata</taxon>
        <taxon>Craniata</taxon>
        <taxon>Vertebrata</taxon>
        <taxon>Euteleostomi</taxon>
        <taxon>Amphibia</taxon>
        <taxon>Batrachia</taxon>
        <taxon>Anura</taxon>
        <taxon>Neobatrachia</taxon>
        <taxon>Ranoidea</taxon>
        <taxon>Ranidae</taxon>
        <taxon>Aquarana</taxon>
    </lineage>
</organism>
<feature type="region of interest" description="Disordered" evidence="1">
    <location>
        <begin position="14"/>
        <end position="104"/>
    </location>
</feature>
<dbReference type="Proteomes" id="UP000228934">
    <property type="component" value="Unassembled WGS sequence"/>
</dbReference>